<keyword evidence="3" id="KW-1185">Reference proteome</keyword>
<accession>A0A2P6VCQ2</accession>
<dbReference type="PANTHER" id="PTHR43157:SF31">
    <property type="entry name" value="PHOSPHATIDYLINOSITOL-GLYCAN BIOSYNTHESIS CLASS F PROTEIN"/>
    <property type="match status" value="1"/>
</dbReference>
<dbReference type="InterPro" id="IPR036291">
    <property type="entry name" value="NAD(P)-bd_dom_sf"/>
</dbReference>
<dbReference type="STRING" id="554055.A0A2P6VCQ2"/>
<dbReference type="AlphaFoldDB" id="A0A2P6VCQ2"/>
<dbReference type="EMBL" id="LHPF02000012">
    <property type="protein sequence ID" value="PSC71857.1"/>
    <property type="molecule type" value="Genomic_DNA"/>
</dbReference>
<dbReference type="SUPFAM" id="SSF51735">
    <property type="entry name" value="NAD(P)-binding Rossmann-fold domains"/>
    <property type="match status" value="1"/>
</dbReference>
<dbReference type="PANTHER" id="PTHR43157">
    <property type="entry name" value="PHOSPHATIDYLINOSITOL-GLYCAN BIOSYNTHESIS CLASS F PROTEIN-RELATED"/>
    <property type="match status" value="1"/>
</dbReference>
<evidence type="ECO:0000256" key="1">
    <source>
        <dbReference type="ARBA" id="ARBA00023002"/>
    </source>
</evidence>
<keyword evidence="1" id="KW-0560">Oxidoreductase</keyword>
<dbReference type="Proteomes" id="UP000239649">
    <property type="component" value="Unassembled WGS sequence"/>
</dbReference>
<sequence length="289" mass="30846">MAANAPAKLGYRTTALEALRGADLRGKVAVVTGEHRKRPWRVAGRGAATGGNSGIGLETCRALAHAGADVILCSRSVEAGERAAAELQGLEQGKLTVKQLDLSDLMGTNHFGHFYLTQLLLPKMNVQGTPGRIIAVASIAHAMVKGLPLEDLNCQTRTYYPWLSYAHSKLANVLFVTELARQLEKEGSAVKAFSVHPGVINTNLHRHKRVSSFCGMLFGPLMKTVPQGAATTIYAATAPELEQDSGAYLALCKVGRASKAGRDSELAKAFWRKSEELLEAALARAGLSS</sequence>
<evidence type="ECO:0000313" key="2">
    <source>
        <dbReference type="EMBL" id="PSC71857.1"/>
    </source>
</evidence>
<proteinExistence type="predicted"/>
<name>A0A2P6VCQ2_9CHLO</name>
<gene>
    <name evidence="2" type="ORF">C2E20_4638</name>
</gene>
<organism evidence="2 3">
    <name type="scientific">Micractinium conductrix</name>
    <dbReference type="NCBI Taxonomy" id="554055"/>
    <lineage>
        <taxon>Eukaryota</taxon>
        <taxon>Viridiplantae</taxon>
        <taxon>Chlorophyta</taxon>
        <taxon>core chlorophytes</taxon>
        <taxon>Trebouxiophyceae</taxon>
        <taxon>Chlorellales</taxon>
        <taxon>Chlorellaceae</taxon>
        <taxon>Chlorella clade</taxon>
        <taxon>Micractinium</taxon>
    </lineage>
</organism>
<evidence type="ECO:0000313" key="3">
    <source>
        <dbReference type="Proteomes" id="UP000239649"/>
    </source>
</evidence>
<dbReference type="OrthoDB" id="191139at2759"/>
<dbReference type="Gene3D" id="3.40.50.720">
    <property type="entry name" value="NAD(P)-binding Rossmann-like Domain"/>
    <property type="match status" value="2"/>
</dbReference>
<dbReference type="InterPro" id="IPR002347">
    <property type="entry name" value="SDR_fam"/>
</dbReference>
<reference evidence="2 3" key="1">
    <citation type="journal article" date="2018" name="Plant J.">
        <title>Genome sequences of Chlorella sorokiniana UTEX 1602 and Micractinium conductrix SAG 241.80: implications to maltose excretion by a green alga.</title>
        <authorList>
            <person name="Arriola M.B."/>
            <person name="Velmurugan N."/>
            <person name="Zhang Y."/>
            <person name="Plunkett M.H."/>
            <person name="Hondzo H."/>
            <person name="Barney B.M."/>
        </authorList>
    </citation>
    <scope>NUCLEOTIDE SEQUENCE [LARGE SCALE GENOMIC DNA]</scope>
    <source>
        <strain evidence="2 3">SAG 241.80</strain>
    </source>
</reference>
<dbReference type="GO" id="GO:0016491">
    <property type="term" value="F:oxidoreductase activity"/>
    <property type="evidence" value="ECO:0007669"/>
    <property type="project" value="UniProtKB-KW"/>
</dbReference>
<comment type="caution">
    <text evidence="2">The sequence shown here is derived from an EMBL/GenBank/DDBJ whole genome shotgun (WGS) entry which is preliminary data.</text>
</comment>
<dbReference type="Pfam" id="PF00106">
    <property type="entry name" value="adh_short"/>
    <property type="match status" value="1"/>
</dbReference>
<dbReference type="PRINTS" id="PR00081">
    <property type="entry name" value="GDHRDH"/>
</dbReference>
<protein>
    <submittedName>
        <fullName evidence="2">Short-chain dehydrogenase TIC chloroplastic-like</fullName>
    </submittedName>
</protein>